<proteinExistence type="predicted"/>
<feature type="chain" id="PRO_5038682800" evidence="1">
    <location>
        <begin position="32"/>
        <end position="229"/>
    </location>
</feature>
<keyword evidence="3" id="KW-0378">Hydrolase</keyword>
<reference evidence="3 4" key="1">
    <citation type="submission" date="2016-11" db="EMBL/GenBank/DDBJ databases">
        <title>Genome sequences of unsequenced Mycobacteria.</title>
        <authorList>
            <person name="Greninger A.L."/>
            <person name="Fang F."/>
            <person name="Jerome K.R."/>
        </authorList>
    </citation>
    <scope>NUCLEOTIDE SEQUENCE [LARGE SCALE GENOMIC DNA]</scope>
    <source>
        <strain evidence="3 4">M11</strain>
    </source>
</reference>
<evidence type="ECO:0000256" key="1">
    <source>
        <dbReference type="SAM" id="SignalP"/>
    </source>
</evidence>
<comment type="caution">
    <text evidence="3">The sequence shown here is derived from an EMBL/GenBank/DDBJ whole genome shotgun (WGS) entry which is preliminary data.</text>
</comment>
<evidence type="ECO:0000313" key="3">
    <source>
        <dbReference type="EMBL" id="OJZ69489.1"/>
    </source>
</evidence>
<organism evidence="3 4">
    <name type="scientific">Mycobacterium paraffinicum</name>
    <dbReference type="NCBI Taxonomy" id="53378"/>
    <lineage>
        <taxon>Bacteria</taxon>
        <taxon>Bacillati</taxon>
        <taxon>Actinomycetota</taxon>
        <taxon>Actinomycetes</taxon>
        <taxon>Mycobacteriales</taxon>
        <taxon>Mycobacteriaceae</taxon>
        <taxon>Mycobacterium</taxon>
    </lineage>
</organism>
<keyword evidence="3" id="KW-0255">Endonuclease</keyword>
<dbReference type="InterPro" id="IPR011089">
    <property type="entry name" value="GmrSD_C"/>
</dbReference>
<gene>
    <name evidence="3" type="ORF">BRW65_22850</name>
</gene>
<dbReference type="AlphaFoldDB" id="A0A1Q4HP66"/>
<dbReference type="Proteomes" id="UP000186438">
    <property type="component" value="Unassembled WGS sequence"/>
</dbReference>
<dbReference type="GO" id="GO:0004519">
    <property type="term" value="F:endonuclease activity"/>
    <property type="evidence" value="ECO:0007669"/>
    <property type="project" value="UniProtKB-KW"/>
</dbReference>
<keyword evidence="1" id="KW-0732">Signal</keyword>
<protein>
    <submittedName>
        <fullName evidence="3">HNH endonuclease</fullName>
    </submittedName>
</protein>
<evidence type="ECO:0000313" key="4">
    <source>
        <dbReference type="Proteomes" id="UP000186438"/>
    </source>
</evidence>
<dbReference type="Pfam" id="PF07510">
    <property type="entry name" value="GmrSD_C"/>
    <property type="match status" value="1"/>
</dbReference>
<feature type="domain" description="GmrSD restriction endonucleases C-terminal" evidence="2">
    <location>
        <begin position="94"/>
        <end position="211"/>
    </location>
</feature>
<dbReference type="RefSeq" id="WP_065498578.1">
    <property type="nucleotide sequence ID" value="NZ_MPNT01000027.1"/>
</dbReference>
<feature type="signal peptide" evidence="1">
    <location>
        <begin position="1"/>
        <end position="31"/>
    </location>
</feature>
<dbReference type="PANTHER" id="PTHR24094">
    <property type="entry name" value="SECRETED PROTEIN"/>
    <property type="match status" value="1"/>
</dbReference>
<dbReference type="OrthoDB" id="5196645at2"/>
<sequence length="229" mass="24329">MHATATTTRRRRGSRWAVVAAAAITAGCAHLGVSQSNPAAPAPATGSLAGLLAQVRIVDQINPVPGYDRGCGKGHGCVFGAAWNDPLDHSGCDTRNRLLHTALQDIEYKPGTRDCKVIAGRLVPDPYTGQAVDLKHVAVDHIVPLKAAWDAGAAQWDLQQRRIFANDMAELVAVSSSANSSKGESTPSEWLPAIGKCPYVIRYLTVTVKYHLPITIKDRAAATAACQTD</sequence>
<keyword evidence="4" id="KW-1185">Reference proteome</keyword>
<dbReference type="EMBL" id="MPNT01000027">
    <property type="protein sequence ID" value="OJZ69489.1"/>
    <property type="molecule type" value="Genomic_DNA"/>
</dbReference>
<dbReference type="STRING" id="53378.BRW65_22850"/>
<accession>A0A1Q4HP66</accession>
<evidence type="ECO:0000259" key="2">
    <source>
        <dbReference type="Pfam" id="PF07510"/>
    </source>
</evidence>
<name>A0A1Q4HP66_9MYCO</name>
<keyword evidence="3" id="KW-0540">Nuclease</keyword>
<dbReference type="PANTHER" id="PTHR24094:SF15">
    <property type="entry name" value="AMP-DEPENDENT SYNTHETASE_LIGASE DOMAIN-CONTAINING PROTEIN-RELATED"/>
    <property type="match status" value="1"/>
</dbReference>